<dbReference type="GO" id="GO:0003677">
    <property type="term" value="F:DNA binding"/>
    <property type="evidence" value="ECO:0007669"/>
    <property type="project" value="UniProtKB-UniRule"/>
</dbReference>
<dbReference type="HOGENOM" id="CLU_069356_40_0_9"/>
<dbReference type="Gene3D" id="1.10.357.10">
    <property type="entry name" value="Tetracycline Repressor, domain 2"/>
    <property type="match status" value="1"/>
</dbReference>
<reference evidence="4 5" key="1">
    <citation type="submission" date="2012-01" db="EMBL/GenBank/DDBJ databases">
        <title>Complete sequence of chromosome of Clostridium pasteurianum BC1.</title>
        <authorList>
            <consortium name="US DOE Joint Genome Institute"/>
            <person name="Lucas S."/>
            <person name="Han J."/>
            <person name="Lapidus A."/>
            <person name="Cheng J.-F."/>
            <person name="Goodwin L."/>
            <person name="Pitluck S."/>
            <person name="Peters L."/>
            <person name="Mikhailova N."/>
            <person name="Teshima H."/>
            <person name="Detter J.C."/>
            <person name="Han C."/>
            <person name="Tapia R."/>
            <person name="Land M."/>
            <person name="Hauser L."/>
            <person name="Kyrpides N."/>
            <person name="Ivanova N."/>
            <person name="Pagani I."/>
            <person name="Dunn J."/>
            <person name="Taghavi S."/>
            <person name="Francis A."/>
            <person name="van der Lelie D."/>
            <person name="Woyke T."/>
        </authorList>
    </citation>
    <scope>NUCLEOTIDE SEQUENCE [LARGE SCALE GENOMIC DNA]</scope>
    <source>
        <strain evidence="4 5">BC1</strain>
    </source>
</reference>
<dbReference type="SUPFAM" id="SSF46689">
    <property type="entry name" value="Homeodomain-like"/>
    <property type="match status" value="1"/>
</dbReference>
<sequence length="199" mass="23302">MDKISYHHDNLKNDLIEKGLELLNEEGYKNFSLRKVAKSCGVSHTAPYRHFKNKDELIVAITLEALQKFNDSLKVAVKKYPDDIKSQIKEMGFLYVKFFVENPEYLQLLFLSDILKFINKNNILPNHSNHPFLTFFNAIEAFSLEQKNTSTNINFDKNAYALECWGKVHGLAILIARKEYPYEGNYLELVRKIIWNEHK</sequence>
<dbReference type="AlphaFoldDB" id="R4K0J8"/>
<dbReference type="eggNOG" id="COG1309">
    <property type="taxonomic scope" value="Bacteria"/>
</dbReference>
<dbReference type="InterPro" id="IPR050624">
    <property type="entry name" value="HTH-type_Tx_Regulator"/>
</dbReference>
<dbReference type="STRING" id="86416.Clopa_0245"/>
<dbReference type="KEGG" id="cpas:Clopa_0245"/>
<organism evidence="4 5">
    <name type="scientific">Clostridium pasteurianum BC1</name>
    <dbReference type="NCBI Taxonomy" id="86416"/>
    <lineage>
        <taxon>Bacteria</taxon>
        <taxon>Bacillati</taxon>
        <taxon>Bacillota</taxon>
        <taxon>Clostridia</taxon>
        <taxon>Eubacteriales</taxon>
        <taxon>Clostridiaceae</taxon>
        <taxon>Clostridium</taxon>
    </lineage>
</organism>
<feature type="DNA-binding region" description="H-T-H motif" evidence="2">
    <location>
        <begin position="32"/>
        <end position="51"/>
    </location>
</feature>
<dbReference type="PANTHER" id="PTHR43479">
    <property type="entry name" value="ACREF/ENVCD OPERON REPRESSOR-RELATED"/>
    <property type="match status" value="1"/>
</dbReference>
<accession>R4K0J8</accession>
<evidence type="ECO:0000313" key="4">
    <source>
        <dbReference type="EMBL" id="AGK95311.1"/>
    </source>
</evidence>
<dbReference type="RefSeq" id="WP_015613638.1">
    <property type="nucleotide sequence ID" value="NC_021182.1"/>
</dbReference>
<dbReference type="InterPro" id="IPR036271">
    <property type="entry name" value="Tet_transcr_reg_TetR-rel_C_sf"/>
</dbReference>
<dbReference type="PANTHER" id="PTHR43479:SF20">
    <property type="entry name" value="HTH TETR-TYPE DOMAIN-CONTAINING PROTEIN"/>
    <property type="match status" value="1"/>
</dbReference>
<protein>
    <submittedName>
        <fullName evidence="4">Transcriptional regulator</fullName>
    </submittedName>
</protein>
<dbReference type="Proteomes" id="UP000013523">
    <property type="component" value="Chromosome"/>
</dbReference>
<dbReference type="InterPro" id="IPR001647">
    <property type="entry name" value="HTH_TetR"/>
</dbReference>
<keyword evidence="1 2" id="KW-0238">DNA-binding</keyword>
<proteinExistence type="predicted"/>
<feature type="domain" description="HTH tetR-type" evidence="3">
    <location>
        <begin position="9"/>
        <end position="69"/>
    </location>
</feature>
<dbReference type="PRINTS" id="PR00455">
    <property type="entry name" value="HTHTETR"/>
</dbReference>
<evidence type="ECO:0000313" key="5">
    <source>
        <dbReference type="Proteomes" id="UP000013523"/>
    </source>
</evidence>
<keyword evidence="5" id="KW-1185">Reference proteome</keyword>
<evidence type="ECO:0000259" key="3">
    <source>
        <dbReference type="PROSITE" id="PS50977"/>
    </source>
</evidence>
<dbReference type="Pfam" id="PF00440">
    <property type="entry name" value="TetR_N"/>
    <property type="match status" value="1"/>
</dbReference>
<gene>
    <name evidence="4" type="ORF">Clopa_0245</name>
</gene>
<dbReference type="InterPro" id="IPR009057">
    <property type="entry name" value="Homeodomain-like_sf"/>
</dbReference>
<dbReference type="PROSITE" id="PS50977">
    <property type="entry name" value="HTH_TETR_2"/>
    <property type="match status" value="1"/>
</dbReference>
<dbReference type="PATRIC" id="fig|86416.3.peg.218"/>
<evidence type="ECO:0000256" key="2">
    <source>
        <dbReference type="PROSITE-ProRule" id="PRU00335"/>
    </source>
</evidence>
<evidence type="ECO:0000256" key="1">
    <source>
        <dbReference type="ARBA" id="ARBA00023125"/>
    </source>
</evidence>
<dbReference type="SUPFAM" id="SSF48498">
    <property type="entry name" value="Tetracyclin repressor-like, C-terminal domain"/>
    <property type="match status" value="1"/>
</dbReference>
<dbReference type="OrthoDB" id="9179041at2"/>
<dbReference type="EMBL" id="CP003261">
    <property type="protein sequence ID" value="AGK95311.1"/>
    <property type="molecule type" value="Genomic_DNA"/>
</dbReference>
<name>R4K0J8_CLOPA</name>